<gene>
    <name evidence="9" type="ORF">GCM10007063_12440</name>
</gene>
<dbReference type="SUPFAM" id="SSF54556">
    <property type="entry name" value="Chitinase insertion domain"/>
    <property type="match status" value="1"/>
</dbReference>
<dbReference type="InterPro" id="IPR011583">
    <property type="entry name" value="Chitinase_II/V-like_cat"/>
</dbReference>
<comment type="similarity">
    <text evidence="7">Belongs to the glycosyl hydrolase 18 family.</text>
</comment>
<dbReference type="SMART" id="SM00636">
    <property type="entry name" value="Glyco_18"/>
    <property type="match status" value="1"/>
</dbReference>
<dbReference type="Pfam" id="PF22888">
    <property type="entry name" value="FIMAH"/>
    <property type="match status" value="1"/>
</dbReference>
<evidence type="ECO:0000256" key="2">
    <source>
        <dbReference type="ARBA" id="ARBA00012729"/>
    </source>
</evidence>
<evidence type="ECO:0000313" key="9">
    <source>
        <dbReference type="EMBL" id="GGJ91313.1"/>
    </source>
</evidence>
<organism evidence="9 10">
    <name type="scientific">Lentibacillus kapialis</name>
    <dbReference type="NCBI Taxonomy" id="340214"/>
    <lineage>
        <taxon>Bacteria</taxon>
        <taxon>Bacillati</taxon>
        <taxon>Bacillota</taxon>
        <taxon>Bacilli</taxon>
        <taxon>Bacillales</taxon>
        <taxon>Bacillaceae</taxon>
        <taxon>Lentibacillus</taxon>
    </lineage>
</organism>
<dbReference type="PROSITE" id="PS01095">
    <property type="entry name" value="GH18_1"/>
    <property type="match status" value="1"/>
</dbReference>
<dbReference type="EMBL" id="BMNQ01000011">
    <property type="protein sequence ID" value="GGJ91313.1"/>
    <property type="molecule type" value="Genomic_DNA"/>
</dbReference>
<dbReference type="GO" id="GO:0005975">
    <property type="term" value="P:carbohydrate metabolic process"/>
    <property type="evidence" value="ECO:0007669"/>
    <property type="project" value="InterPro"/>
</dbReference>
<dbReference type="PROSITE" id="PS51910">
    <property type="entry name" value="GH18_2"/>
    <property type="match status" value="1"/>
</dbReference>
<dbReference type="GO" id="GO:0008843">
    <property type="term" value="F:endochitinase activity"/>
    <property type="evidence" value="ECO:0007669"/>
    <property type="project" value="UniProtKB-EC"/>
</dbReference>
<dbReference type="Pfam" id="PF00704">
    <property type="entry name" value="Glyco_hydro_18"/>
    <property type="match status" value="1"/>
</dbReference>
<keyword evidence="10" id="KW-1185">Reference proteome</keyword>
<dbReference type="InterPro" id="IPR001223">
    <property type="entry name" value="Glyco_hydro18_cat"/>
</dbReference>
<dbReference type="SUPFAM" id="SSF51445">
    <property type="entry name" value="(Trans)glycosidases"/>
    <property type="match status" value="1"/>
</dbReference>
<comment type="catalytic activity">
    <reaction evidence="1">
        <text>Random endo-hydrolysis of N-acetyl-beta-D-glucosaminide (1-&gt;4)-beta-linkages in chitin and chitodextrins.</text>
        <dbReference type="EC" id="3.2.1.14"/>
    </reaction>
</comment>
<keyword evidence="4" id="KW-0624">Polysaccharide degradation</keyword>
<dbReference type="AlphaFoldDB" id="A0A917UW99"/>
<dbReference type="Proteomes" id="UP000658382">
    <property type="component" value="Unassembled WGS sequence"/>
</dbReference>
<evidence type="ECO:0000256" key="5">
    <source>
        <dbReference type="ARBA" id="ARBA00023295"/>
    </source>
</evidence>
<dbReference type="InterPro" id="IPR050314">
    <property type="entry name" value="Glycosyl_Hydrlase_18"/>
</dbReference>
<evidence type="ECO:0000256" key="1">
    <source>
        <dbReference type="ARBA" id="ARBA00000822"/>
    </source>
</evidence>
<protein>
    <recommendedName>
        <fullName evidence="2">chitinase</fullName>
        <ecNumber evidence="2">3.2.1.14</ecNumber>
    </recommendedName>
</protein>
<keyword evidence="4" id="KW-0119">Carbohydrate metabolism</keyword>
<dbReference type="InterPro" id="IPR017853">
    <property type="entry name" value="GH"/>
</dbReference>
<name>A0A917UW99_9BACI</name>
<proteinExistence type="inferred from homology"/>
<evidence type="ECO:0000256" key="4">
    <source>
        <dbReference type="ARBA" id="ARBA00023024"/>
    </source>
</evidence>
<dbReference type="Gene3D" id="3.10.50.10">
    <property type="match status" value="1"/>
</dbReference>
<dbReference type="EC" id="3.2.1.14" evidence="2"/>
<dbReference type="RefSeq" id="WP_188632226.1">
    <property type="nucleotide sequence ID" value="NZ_BMNQ01000011.1"/>
</dbReference>
<dbReference type="InterPro" id="IPR054470">
    <property type="entry name" value="FIMAH_dom"/>
</dbReference>
<dbReference type="GO" id="GO:0008061">
    <property type="term" value="F:chitin binding"/>
    <property type="evidence" value="ECO:0007669"/>
    <property type="project" value="InterPro"/>
</dbReference>
<dbReference type="InterPro" id="IPR029070">
    <property type="entry name" value="Chitinase_insertion_sf"/>
</dbReference>
<reference evidence="9" key="2">
    <citation type="submission" date="2020-09" db="EMBL/GenBank/DDBJ databases">
        <authorList>
            <person name="Sun Q."/>
            <person name="Ohkuma M."/>
        </authorList>
    </citation>
    <scope>NUCLEOTIDE SEQUENCE</scope>
    <source>
        <strain evidence="9">JCM 12580</strain>
    </source>
</reference>
<keyword evidence="4" id="KW-0146">Chitin degradation</keyword>
<dbReference type="PANTHER" id="PTHR11177:SF317">
    <property type="entry name" value="CHITINASE 12-RELATED"/>
    <property type="match status" value="1"/>
</dbReference>
<evidence type="ECO:0000256" key="6">
    <source>
        <dbReference type="RuleBase" id="RU000489"/>
    </source>
</evidence>
<sequence>MEKNCTAYLKKVLMVFLLFVLFVPLLNGTKQVIAESAPSINTEMNGQPGDQVITSVQTMKTLVKRFKEEGNITNDKAARKMQMHLAAIEQFNEDGNNNKAVKHLKGFKNLIAYQKDNGSISEKAYNVLKSDAEYLIQEMNKGDDAIVAGYWTGDEKLENFPAKKLTHINYAFAYVNKEGKSELYPGAEKDIKELNTYKENHPHIKSLISIGGWGKNSKYFSDVAATSKSRETFARSTINKFIKKNQFDGIDLDWEFPVKGGIDELHYSPEDKRNLTLLVKEFRDQLDQLEKKKNRDYLLTAATPAGRYQNGGPYDPADSYEFEELSKYLDWIYVMTYDLANGFSPVTNFNTPMQPVDADPTPNNIKKWNNVSGAIKYYQQKGVPRNKIVLGTAFYGRSFEVSNSANHGLYQEYKSTGPSPSWEDIKKDYLTDLDWKKYWHSTAEVPWLFNSRTNMFLTYDNPESISKKGHYINEHNLRGGMIWTIGHDDKEHNLLKSLANPVLEDNR</sequence>
<feature type="domain" description="GH18" evidence="8">
    <location>
        <begin position="145"/>
        <end position="505"/>
    </location>
</feature>
<reference evidence="9" key="1">
    <citation type="journal article" date="2014" name="Int. J. Syst. Evol. Microbiol.">
        <title>Complete genome sequence of Corynebacterium casei LMG S-19264T (=DSM 44701T), isolated from a smear-ripened cheese.</title>
        <authorList>
            <consortium name="US DOE Joint Genome Institute (JGI-PGF)"/>
            <person name="Walter F."/>
            <person name="Albersmeier A."/>
            <person name="Kalinowski J."/>
            <person name="Ruckert C."/>
        </authorList>
    </citation>
    <scope>NUCLEOTIDE SEQUENCE</scope>
    <source>
        <strain evidence="9">JCM 12580</strain>
    </source>
</reference>
<evidence type="ECO:0000256" key="7">
    <source>
        <dbReference type="RuleBase" id="RU004453"/>
    </source>
</evidence>
<dbReference type="GO" id="GO:0006032">
    <property type="term" value="P:chitin catabolic process"/>
    <property type="evidence" value="ECO:0007669"/>
    <property type="project" value="UniProtKB-KW"/>
</dbReference>
<accession>A0A917UW99</accession>
<dbReference type="InterPro" id="IPR001579">
    <property type="entry name" value="Glyco_hydro_18_chit_AS"/>
</dbReference>
<evidence type="ECO:0000259" key="8">
    <source>
        <dbReference type="PROSITE" id="PS51910"/>
    </source>
</evidence>
<evidence type="ECO:0000256" key="3">
    <source>
        <dbReference type="ARBA" id="ARBA00022801"/>
    </source>
</evidence>
<keyword evidence="3 6" id="KW-0378">Hydrolase</keyword>
<dbReference type="PANTHER" id="PTHR11177">
    <property type="entry name" value="CHITINASE"/>
    <property type="match status" value="1"/>
</dbReference>
<dbReference type="CDD" id="cd06548">
    <property type="entry name" value="GH18_chitinase"/>
    <property type="match status" value="1"/>
</dbReference>
<dbReference type="Gene3D" id="3.20.20.80">
    <property type="entry name" value="Glycosidases"/>
    <property type="match status" value="1"/>
</dbReference>
<evidence type="ECO:0000313" key="10">
    <source>
        <dbReference type="Proteomes" id="UP000658382"/>
    </source>
</evidence>
<keyword evidence="5 6" id="KW-0326">Glycosidase</keyword>
<comment type="caution">
    <text evidence="9">The sequence shown here is derived from an EMBL/GenBank/DDBJ whole genome shotgun (WGS) entry which is preliminary data.</text>
</comment>